<reference evidence="2" key="1">
    <citation type="submission" date="2013-03" db="EMBL/GenBank/DDBJ databases">
        <title>The Genome Sequence of Anopheles dirus WRAIR2.</title>
        <authorList>
            <consortium name="The Broad Institute Genomics Platform"/>
            <person name="Neafsey D.E."/>
            <person name="Walton C."/>
            <person name="Walker B."/>
            <person name="Young S.K."/>
            <person name="Zeng Q."/>
            <person name="Gargeya S."/>
            <person name="Fitzgerald M."/>
            <person name="Haas B."/>
            <person name="Abouelleil A."/>
            <person name="Allen A.W."/>
            <person name="Alvarado L."/>
            <person name="Arachchi H.M."/>
            <person name="Berlin A.M."/>
            <person name="Chapman S.B."/>
            <person name="Gainer-Dewar J."/>
            <person name="Goldberg J."/>
            <person name="Griggs A."/>
            <person name="Gujja S."/>
            <person name="Hansen M."/>
            <person name="Howarth C."/>
            <person name="Imamovic A."/>
            <person name="Ireland A."/>
            <person name="Larimer J."/>
            <person name="McCowan C."/>
            <person name="Murphy C."/>
            <person name="Pearson M."/>
            <person name="Poon T.W."/>
            <person name="Priest M."/>
            <person name="Roberts A."/>
            <person name="Saif S."/>
            <person name="Shea T."/>
            <person name="Sisk P."/>
            <person name="Sykes S."/>
            <person name="Wortman J."/>
            <person name="Nusbaum C."/>
            <person name="Birren B."/>
        </authorList>
    </citation>
    <scope>NUCLEOTIDE SEQUENCE [LARGE SCALE GENOMIC DNA]</scope>
    <source>
        <strain evidence="2">WRAIR2</strain>
    </source>
</reference>
<dbReference type="VEuPathDB" id="VectorBase:ADIR014351"/>
<keyword evidence="2" id="KW-1185">Reference proteome</keyword>
<name>A0A182NWU1_9DIPT</name>
<evidence type="ECO:0000313" key="2">
    <source>
        <dbReference type="Proteomes" id="UP000075884"/>
    </source>
</evidence>
<sequence length="60" mass="6860">MYLLHANCANSIFRFLLLYSSPHMLMQSLPLLSLFLSHTLLHLSLEIHNYTSSGKSVARK</sequence>
<dbReference type="AlphaFoldDB" id="A0A182NWU1"/>
<dbReference type="Proteomes" id="UP000075884">
    <property type="component" value="Unassembled WGS sequence"/>
</dbReference>
<accession>A0A182NWU1</accession>
<proteinExistence type="predicted"/>
<evidence type="ECO:0000313" key="1">
    <source>
        <dbReference type="EnsemblMetazoa" id="ADIR014351-PA"/>
    </source>
</evidence>
<reference evidence="1" key="2">
    <citation type="submission" date="2020-05" db="UniProtKB">
        <authorList>
            <consortium name="EnsemblMetazoa"/>
        </authorList>
    </citation>
    <scope>IDENTIFICATION</scope>
    <source>
        <strain evidence="1">WRAIR2</strain>
    </source>
</reference>
<organism evidence="1 2">
    <name type="scientific">Anopheles dirus</name>
    <dbReference type="NCBI Taxonomy" id="7168"/>
    <lineage>
        <taxon>Eukaryota</taxon>
        <taxon>Metazoa</taxon>
        <taxon>Ecdysozoa</taxon>
        <taxon>Arthropoda</taxon>
        <taxon>Hexapoda</taxon>
        <taxon>Insecta</taxon>
        <taxon>Pterygota</taxon>
        <taxon>Neoptera</taxon>
        <taxon>Endopterygota</taxon>
        <taxon>Diptera</taxon>
        <taxon>Nematocera</taxon>
        <taxon>Culicoidea</taxon>
        <taxon>Culicidae</taxon>
        <taxon>Anophelinae</taxon>
        <taxon>Anopheles</taxon>
    </lineage>
</organism>
<protein>
    <submittedName>
        <fullName evidence="1">Uncharacterized protein</fullName>
    </submittedName>
</protein>
<dbReference type="EnsemblMetazoa" id="ADIR014351-RA">
    <property type="protein sequence ID" value="ADIR014351-PA"/>
    <property type="gene ID" value="ADIR014351"/>
</dbReference>